<name>A0A1D2JSP0_BROTH</name>
<dbReference type="InterPro" id="IPR010499">
    <property type="entry name" value="AraC_E-bd"/>
</dbReference>
<feature type="domain" description="AraC effector-binding" evidence="1">
    <location>
        <begin position="1"/>
        <end position="124"/>
    </location>
</feature>
<dbReference type="AlphaFoldDB" id="A0A1D2JSP0"/>
<dbReference type="RefSeq" id="WP_029091187.1">
    <property type="nucleotide sequence ID" value="NZ_CBCPKC010000009.1"/>
</dbReference>
<dbReference type="PANTHER" id="PTHR36444:SF2">
    <property type="entry name" value="TRANSCRIPTIONAL REGULATOR PROTEIN YOBU-RELATED"/>
    <property type="match status" value="1"/>
</dbReference>
<evidence type="ECO:0000313" key="5">
    <source>
        <dbReference type="Proteomes" id="UP000270190"/>
    </source>
</evidence>
<sequence length="125" mass="14548">MKKQIVYGEKIRTNNQTFAGIAELWQRVAKRGDKAPLYAVYHNYESDEKGDYDLLIGTTIPDILLSDITLGKNNYLTFAVDTKKEQGVYEKWCEIWATDLKRLYTTDYEYYDVNGEITIFIAVKD</sequence>
<dbReference type="EMBL" id="OUNC01000003">
    <property type="protein sequence ID" value="SPP26745.1"/>
    <property type="molecule type" value="Genomic_DNA"/>
</dbReference>
<accession>A0A1D2JSP0</accession>
<reference evidence="2 4" key="1">
    <citation type="submission" date="2017-09" db="EMBL/GenBank/DDBJ databases">
        <title>Complete Genome Sequences of Two Strains of the Meat Spoilage Bacterium Brochothrix thermosphacta Isolated from Ground Chicken.</title>
        <authorList>
            <person name="Paoli G.C."/>
            <person name="Wijey C."/>
            <person name="Chen C.-Y."/>
            <person name="Nguyen L."/>
            <person name="Yan X."/>
            <person name="Irwin P.L."/>
        </authorList>
    </citation>
    <scope>NUCLEOTIDE SEQUENCE [LARGE SCALE GENOMIC DNA]</scope>
    <source>
        <strain evidence="2 4">BI</strain>
    </source>
</reference>
<evidence type="ECO:0000259" key="1">
    <source>
        <dbReference type="SMART" id="SM00871"/>
    </source>
</evidence>
<evidence type="ECO:0000313" key="4">
    <source>
        <dbReference type="Proteomes" id="UP000243591"/>
    </source>
</evidence>
<dbReference type="InterPro" id="IPR011256">
    <property type="entry name" value="Reg_factor_effector_dom_sf"/>
</dbReference>
<dbReference type="GeneID" id="66536633"/>
<evidence type="ECO:0000313" key="2">
    <source>
        <dbReference type="EMBL" id="ATF26650.1"/>
    </source>
</evidence>
<dbReference type="KEGG" id="bths:CNY62_09775"/>
<organism evidence="2 4">
    <name type="scientific">Brochothrix thermosphacta</name>
    <name type="common">Microbacterium thermosphactum</name>
    <dbReference type="NCBI Taxonomy" id="2756"/>
    <lineage>
        <taxon>Bacteria</taxon>
        <taxon>Bacillati</taxon>
        <taxon>Bacillota</taxon>
        <taxon>Bacilli</taxon>
        <taxon>Bacillales</taxon>
        <taxon>Listeriaceae</taxon>
        <taxon>Brochothrix</taxon>
    </lineage>
</organism>
<dbReference type="InterPro" id="IPR029441">
    <property type="entry name" value="Cass2"/>
</dbReference>
<gene>
    <name evidence="3" type="ORF">BTBSAS_110094</name>
    <name evidence="2" type="ORF">CNY62_09775</name>
</gene>
<dbReference type="PANTHER" id="PTHR36444">
    <property type="entry name" value="TRANSCRIPTIONAL REGULATOR PROTEIN YOBU-RELATED"/>
    <property type="match status" value="1"/>
</dbReference>
<dbReference type="Gene3D" id="3.20.80.10">
    <property type="entry name" value="Regulatory factor, effector binding domain"/>
    <property type="match status" value="1"/>
</dbReference>
<protein>
    <submittedName>
        <fullName evidence="2">AraC family transcriptional regulator</fullName>
    </submittedName>
    <submittedName>
        <fullName evidence="3">Putative transcriptional regulator protein yobU</fullName>
    </submittedName>
</protein>
<dbReference type="SMART" id="SM00871">
    <property type="entry name" value="AraC_E_bind"/>
    <property type="match status" value="1"/>
</dbReference>
<dbReference type="InterPro" id="IPR053182">
    <property type="entry name" value="YobU-like_regulator"/>
</dbReference>
<dbReference type="STRING" id="2756.BFR44_11020"/>
<dbReference type="Pfam" id="PF14526">
    <property type="entry name" value="Cass2"/>
    <property type="match status" value="1"/>
</dbReference>
<proteinExistence type="predicted"/>
<reference evidence="3" key="3">
    <citation type="submission" date="2018-04" db="EMBL/GenBank/DDBJ databases">
        <authorList>
            <person name="Go L.Y."/>
            <person name="Mitchell J.A."/>
        </authorList>
    </citation>
    <scope>NUCLEOTIDE SEQUENCE</scope>
    <source>
        <strain evidence="3">BSAS1 3</strain>
    </source>
</reference>
<keyword evidence="4" id="KW-1185">Reference proteome</keyword>
<reference evidence="5" key="2">
    <citation type="submission" date="2018-04" db="EMBL/GenBank/DDBJ databases">
        <authorList>
            <person name="Illikoud N."/>
        </authorList>
    </citation>
    <scope>NUCLEOTIDE SEQUENCE [LARGE SCALE GENOMIC DNA]</scope>
</reference>
<dbReference type="Proteomes" id="UP000270190">
    <property type="component" value="Unassembled WGS sequence"/>
</dbReference>
<dbReference type="EMBL" id="CP023483">
    <property type="protein sequence ID" value="ATF26650.1"/>
    <property type="molecule type" value="Genomic_DNA"/>
</dbReference>
<dbReference type="Proteomes" id="UP000243591">
    <property type="component" value="Chromosome"/>
</dbReference>
<evidence type="ECO:0000313" key="3">
    <source>
        <dbReference type="EMBL" id="SPP26745.1"/>
    </source>
</evidence>
<dbReference type="OrthoDB" id="3173400at2"/>